<dbReference type="PANTHER" id="PTHR10799">
    <property type="entry name" value="SNF2/RAD54 HELICASE FAMILY"/>
    <property type="match status" value="1"/>
</dbReference>
<feature type="domain" description="SWIM-type" evidence="3">
    <location>
        <begin position="65"/>
        <end position="96"/>
    </location>
</feature>
<keyword evidence="1 5" id="KW-0547">Nucleotide-binding</keyword>
<keyword evidence="1 5" id="KW-0067">ATP-binding</keyword>
<dbReference type="Gene3D" id="3.40.50.10810">
    <property type="entry name" value="Tandem AAA-ATPase domain"/>
    <property type="match status" value="1"/>
</dbReference>
<dbReference type="AlphaFoldDB" id="A0A1H6FDW0"/>
<dbReference type="SMART" id="SM00487">
    <property type="entry name" value="DEXDc"/>
    <property type="match status" value="1"/>
</dbReference>
<dbReference type="Gene3D" id="3.40.50.300">
    <property type="entry name" value="P-loop containing nucleotide triphosphate hydrolases"/>
    <property type="match status" value="1"/>
</dbReference>
<dbReference type="Pfam" id="PF00176">
    <property type="entry name" value="SNF2-rel_dom"/>
    <property type="match status" value="1"/>
</dbReference>
<dbReference type="PROSITE" id="PS51192">
    <property type="entry name" value="HELICASE_ATP_BIND_1"/>
    <property type="match status" value="1"/>
</dbReference>
<accession>A0A1H6FDW0</accession>
<proteinExistence type="predicted"/>
<dbReference type="GO" id="GO:0005524">
    <property type="term" value="F:ATP binding"/>
    <property type="evidence" value="ECO:0007669"/>
    <property type="project" value="InterPro"/>
</dbReference>
<evidence type="ECO:0000256" key="1">
    <source>
        <dbReference type="ARBA" id="ARBA00022806"/>
    </source>
</evidence>
<evidence type="ECO:0000256" key="2">
    <source>
        <dbReference type="PROSITE-ProRule" id="PRU00325"/>
    </source>
</evidence>
<gene>
    <name evidence="5" type="ORF">MBHS_04161</name>
</gene>
<dbReference type="GO" id="GO:0008270">
    <property type="term" value="F:zinc ion binding"/>
    <property type="evidence" value="ECO:0007669"/>
    <property type="project" value="UniProtKB-KW"/>
</dbReference>
<keyword evidence="2" id="KW-0862">Zinc</keyword>
<keyword evidence="6" id="KW-1185">Reference proteome</keyword>
<dbReference type="InterPro" id="IPR038718">
    <property type="entry name" value="SNF2-like_sf"/>
</dbReference>
<evidence type="ECO:0000313" key="6">
    <source>
        <dbReference type="Proteomes" id="UP000236724"/>
    </source>
</evidence>
<keyword evidence="1 5" id="KW-0347">Helicase</keyword>
<dbReference type="InterPro" id="IPR027417">
    <property type="entry name" value="P-loop_NTPase"/>
</dbReference>
<dbReference type="EMBL" id="FMSV02000546">
    <property type="protein sequence ID" value="SEH08270.1"/>
    <property type="molecule type" value="Genomic_DNA"/>
</dbReference>
<feature type="domain" description="Helicase ATP-binding" evidence="4">
    <location>
        <begin position="699"/>
        <end position="859"/>
    </location>
</feature>
<keyword evidence="1 5" id="KW-0378">Hydrolase</keyword>
<reference evidence="5 6" key="1">
    <citation type="submission" date="2016-10" db="EMBL/GenBank/DDBJ databases">
        <authorList>
            <person name="de Groot N.N."/>
        </authorList>
    </citation>
    <scope>NUCLEOTIDE SEQUENCE [LARGE SCALE GENOMIC DNA]</scope>
    <source>
        <strain evidence="5">MBHS1</strain>
    </source>
</reference>
<organism evidence="5 6">
    <name type="scientific">Candidatus Venteria ishoeyi</name>
    <dbReference type="NCBI Taxonomy" id="1899563"/>
    <lineage>
        <taxon>Bacteria</taxon>
        <taxon>Pseudomonadati</taxon>
        <taxon>Pseudomonadota</taxon>
        <taxon>Gammaproteobacteria</taxon>
        <taxon>Thiotrichales</taxon>
        <taxon>Thiotrichaceae</taxon>
        <taxon>Venteria</taxon>
    </lineage>
</organism>
<keyword evidence="2" id="KW-0479">Metal-binding</keyword>
<dbReference type="InterPro" id="IPR014001">
    <property type="entry name" value="Helicase_ATP-bd"/>
</dbReference>
<evidence type="ECO:0000259" key="3">
    <source>
        <dbReference type="PROSITE" id="PS50966"/>
    </source>
</evidence>
<dbReference type="GO" id="GO:0004386">
    <property type="term" value="F:helicase activity"/>
    <property type="evidence" value="ECO:0007669"/>
    <property type="project" value="UniProtKB-KW"/>
</dbReference>
<name>A0A1H6FDW0_9GAMM</name>
<dbReference type="Proteomes" id="UP000236724">
    <property type="component" value="Unassembled WGS sequence"/>
</dbReference>
<evidence type="ECO:0000313" key="5">
    <source>
        <dbReference type="EMBL" id="SEH08270.1"/>
    </source>
</evidence>
<dbReference type="RefSeq" id="WP_286019530.1">
    <property type="nucleotide sequence ID" value="NZ_FMSV02000546.1"/>
</dbReference>
<protein>
    <submittedName>
        <fullName evidence="5">ATP-dependent helicase HepA</fullName>
    </submittedName>
</protein>
<sequence length="1015" mass="116006">MSTFSKQDIRKNIPTAAYSRGNDYWIRRRVVTLQTEFTTRGELKINATVLGSGGKRYHQTILAEYSLQQGFLFNASCTCPVGYRCKHIAAVLLKAIEDGKNVLDPNLIKQRKPKIKNKKLQSNSEQNIPVAEKQLPTSVSQWFQDLVEHAENPDDNHYPQRIKHRLLYLLSLEHKQNNSTQLSVQLVTTRQLKDGGYGTSSPFRGNEPAYLRPIDKSLIRQLNIYVRQHTYDFNELYYDLQGEGSAELLQALVATGRCHWNSKNNPPLTLGEPRPASPQWQVGADGHQSFVCKMQAENDVLLPLTPPCYVDTEHALCGLLETQVPDGLMQSLLNAPTLLPEQAVKLNQLFSKQLPDLPAPRPLDEVREEKSKPVFCLHLSSQNLELEYIYRWQHAFESIDIPIFALSFQYGQLNVPYNARQQTTALNFYDEKNGVLTRYLRDTQAEKQALKQLYNEGLISLSLYTQQHSLRLPQDSQQHLTCYQEYLDPDAPENPQLALDFSLETVPRLRAGGWQITMDADYHYQVVDPELIQDWYAEIDEGSGIDWFGLELGINIDGERTNLLPLLVEMLHGIQSTGDLQGLLELDDDTLLTMRLEDGRILPIPLGRVKNILSTLVELLDKEPLDEEGRLRMMTLQAAQLVELEAAMGAAQLRWLGGERLLDLGKKLQDFKGIQTVEIPKDFQTELRPYQHEGVNWLQFLREYQLAGILADDMGLGKTVQTLAHILIEKRAGRLENPVLVVAPTSLMANWRMESERFAPDLKVLTLHGPERKQHFEQINNYDLVLTTYPLLPRDKEALMQSHYHILVLDEAQNIKNPKAKATQLVHQIKADHRLCLTGTPMENHLGELWSLFHFLIPGLLGDPYSFRQLFRGPIERDGDPTRSKILSRRIAPFMLRRTKEEVVKELPEKTEIIRKVEISNQQRDLYETIRLTMHDKVRQEVANKGMARSQIIILDALLKLRQICCDPRLLKLAAAAEVKQSAKLELLMEMLPEMIEEGPQNSVVLPVHQHVGFD</sequence>
<keyword evidence="2" id="KW-0863">Zinc-finger</keyword>
<dbReference type="CDD" id="cd18012">
    <property type="entry name" value="DEXQc_arch_SWI2_SNF2"/>
    <property type="match status" value="1"/>
</dbReference>
<evidence type="ECO:0000259" key="4">
    <source>
        <dbReference type="PROSITE" id="PS51192"/>
    </source>
</evidence>
<dbReference type="InterPro" id="IPR007527">
    <property type="entry name" value="Znf_SWIM"/>
</dbReference>
<dbReference type="InterPro" id="IPR000330">
    <property type="entry name" value="SNF2_N"/>
</dbReference>
<dbReference type="SUPFAM" id="SSF52540">
    <property type="entry name" value="P-loop containing nucleoside triphosphate hydrolases"/>
    <property type="match status" value="2"/>
</dbReference>
<dbReference type="Pfam" id="PF04434">
    <property type="entry name" value="SWIM"/>
    <property type="match status" value="1"/>
</dbReference>
<dbReference type="PROSITE" id="PS50966">
    <property type="entry name" value="ZF_SWIM"/>
    <property type="match status" value="1"/>
</dbReference>